<evidence type="ECO:0000313" key="3">
    <source>
        <dbReference type="EMBL" id="KAF2129395.1"/>
    </source>
</evidence>
<organism evidence="3 4">
    <name type="scientific">Dothidotthia symphoricarpi CBS 119687</name>
    <dbReference type="NCBI Taxonomy" id="1392245"/>
    <lineage>
        <taxon>Eukaryota</taxon>
        <taxon>Fungi</taxon>
        <taxon>Dikarya</taxon>
        <taxon>Ascomycota</taxon>
        <taxon>Pezizomycotina</taxon>
        <taxon>Dothideomycetes</taxon>
        <taxon>Pleosporomycetidae</taxon>
        <taxon>Pleosporales</taxon>
        <taxon>Dothidotthiaceae</taxon>
        <taxon>Dothidotthia</taxon>
    </lineage>
</organism>
<dbReference type="GeneID" id="54407124"/>
<evidence type="ECO:0000256" key="2">
    <source>
        <dbReference type="SAM" id="Phobius"/>
    </source>
</evidence>
<dbReference type="RefSeq" id="XP_033523784.1">
    <property type="nucleotide sequence ID" value="XM_033666692.1"/>
</dbReference>
<dbReference type="EMBL" id="ML977506">
    <property type="protein sequence ID" value="KAF2129395.1"/>
    <property type="molecule type" value="Genomic_DNA"/>
</dbReference>
<keyword evidence="4" id="KW-1185">Reference proteome</keyword>
<gene>
    <name evidence="3" type="ORF">P153DRAFT_356975</name>
</gene>
<feature type="transmembrane region" description="Helical" evidence="2">
    <location>
        <begin position="54"/>
        <end position="74"/>
    </location>
</feature>
<keyword evidence="1" id="KW-0175">Coiled coil</keyword>
<keyword evidence="2" id="KW-0472">Membrane</keyword>
<accession>A0A6A6AE66</accession>
<protein>
    <submittedName>
        <fullName evidence="3">Uncharacterized protein</fullName>
    </submittedName>
</protein>
<name>A0A6A6AE66_9PLEO</name>
<proteinExistence type="predicted"/>
<evidence type="ECO:0000313" key="4">
    <source>
        <dbReference type="Proteomes" id="UP000799771"/>
    </source>
</evidence>
<sequence length="263" mass="30029">MPTPLNDKLQHTISQYTSSIVERLFHHDFNTSIHFEPPEDLSGLTWYPKPHWTIWDYFSVLVVGITFFFVMVSMGKHAEFEADKDMLHWIPIEAIASLQTKLLAMEKSVSAKSEARLEEEIQKLKQLQKELDQTIKLNRFRARTEMVKMWAQLNGTDLATAHRHLTRHDGAAEFEDAVEGVMATLLERIQKDGVRINQLSEALETLTGEDMDLTSDGVQSDRAANGNGHGYHEQDGVKQDCFVQYRDQQNTGKKAGDPGYFYA</sequence>
<dbReference type="AlphaFoldDB" id="A0A6A6AE66"/>
<evidence type="ECO:0000256" key="1">
    <source>
        <dbReference type="SAM" id="Coils"/>
    </source>
</evidence>
<keyword evidence="2" id="KW-1133">Transmembrane helix</keyword>
<feature type="coiled-coil region" evidence="1">
    <location>
        <begin position="110"/>
        <end position="137"/>
    </location>
</feature>
<reference evidence="3" key="1">
    <citation type="journal article" date="2020" name="Stud. Mycol.">
        <title>101 Dothideomycetes genomes: a test case for predicting lifestyles and emergence of pathogens.</title>
        <authorList>
            <person name="Haridas S."/>
            <person name="Albert R."/>
            <person name="Binder M."/>
            <person name="Bloem J."/>
            <person name="Labutti K."/>
            <person name="Salamov A."/>
            <person name="Andreopoulos B."/>
            <person name="Baker S."/>
            <person name="Barry K."/>
            <person name="Bills G."/>
            <person name="Bluhm B."/>
            <person name="Cannon C."/>
            <person name="Castanera R."/>
            <person name="Culley D."/>
            <person name="Daum C."/>
            <person name="Ezra D."/>
            <person name="Gonzalez J."/>
            <person name="Henrissat B."/>
            <person name="Kuo A."/>
            <person name="Liang C."/>
            <person name="Lipzen A."/>
            <person name="Lutzoni F."/>
            <person name="Magnuson J."/>
            <person name="Mondo S."/>
            <person name="Nolan M."/>
            <person name="Ohm R."/>
            <person name="Pangilinan J."/>
            <person name="Park H.-J."/>
            <person name="Ramirez L."/>
            <person name="Alfaro M."/>
            <person name="Sun H."/>
            <person name="Tritt A."/>
            <person name="Yoshinaga Y."/>
            <person name="Zwiers L.-H."/>
            <person name="Turgeon B."/>
            <person name="Goodwin S."/>
            <person name="Spatafora J."/>
            <person name="Crous P."/>
            <person name="Grigoriev I."/>
        </authorList>
    </citation>
    <scope>NUCLEOTIDE SEQUENCE</scope>
    <source>
        <strain evidence="3">CBS 119687</strain>
    </source>
</reference>
<dbReference type="Proteomes" id="UP000799771">
    <property type="component" value="Unassembled WGS sequence"/>
</dbReference>
<keyword evidence="2" id="KW-0812">Transmembrane</keyword>